<dbReference type="InterPro" id="IPR050791">
    <property type="entry name" value="Aldo-Keto_reductase"/>
</dbReference>
<dbReference type="PANTHER" id="PTHR43625:SF40">
    <property type="entry name" value="ALDO-KETO REDUCTASE YAKC [NADP(+)]"/>
    <property type="match status" value="1"/>
</dbReference>
<dbReference type="STRING" id="13706.A0A1X2HP20"/>
<evidence type="ECO:0000256" key="1">
    <source>
        <dbReference type="ARBA" id="ARBA00023002"/>
    </source>
</evidence>
<dbReference type="Gene3D" id="3.20.20.100">
    <property type="entry name" value="NADP-dependent oxidoreductase domain"/>
    <property type="match status" value="1"/>
</dbReference>
<keyword evidence="1" id="KW-0560">Oxidoreductase</keyword>
<dbReference type="Pfam" id="PF00248">
    <property type="entry name" value="Aldo_ket_red"/>
    <property type="match status" value="1"/>
</dbReference>
<dbReference type="InterPro" id="IPR036812">
    <property type="entry name" value="NAD(P)_OxRdtase_dom_sf"/>
</dbReference>
<accession>A0A1X2HP20</accession>
<evidence type="ECO:0000313" key="3">
    <source>
        <dbReference type="EMBL" id="ORZ01101.1"/>
    </source>
</evidence>
<dbReference type="InterPro" id="IPR023210">
    <property type="entry name" value="NADP_OxRdtase_dom"/>
</dbReference>
<dbReference type="CDD" id="cd19076">
    <property type="entry name" value="AKR_AKR13A_13D"/>
    <property type="match status" value="1"/>
</dbReference>
<dbReference type="OrthoDB" id="37537at2759"/>
<feature type="domain" description="NADP-dependent oxidoreductase" evidence="2">
    <location>
        <begin position="22"/>
        <end position="320"/>
    </location>
</feature>
<protein>
    <submittedName>
        <fullName evidence="3">NADP-dependent oxidoreductase domain-containing protein</fullName>
    </submittedName>
</protein>
<dbReference type="GO" id="GO:0016491">
    <property type="term" value="F:oxidoreductase activity"/>
    <property type="evidence" value="ECO:0007669"/>
    <property type="project" value="UniProtKB-KW"/>
</dbReference>
<dbReference type="OMA" id="TWKYCET"/>
<dbReference type="EMBL" id="MCGN01000002">
    <property type="protein sequence ID" value="ORZ01101.1"/>
    <property type="molecule type" value="Genomic_DNA"/>
</dbReference>
<keyword evidence="4" id="KW-1185">Reference proteome</keyword>
<dbReference type="PANTHER" id="PTHR43625">
    <property type="entry name" value="AFLATOXIN B1 ALDEHYDE REDUCTASE"/>
    <property type="match status" value="1"/>
</dbReference>
<dbReference type="SUPFAM" id="SSF51430">
    <property type="entry name" value="NAD(P)-linked oxidoreductase"/>
    <property type="match status" value="1"/>
</dbReference>
<dbReference type="Proteomes" id="UP000242180">
    <property type="component" value="Unassembled WGS sequence"/>
</dbReference>
<dbReference type="GO" id="GO:0005737">
    <property type="term" value="C:cytoplasm"/>
    <property type="evidence" value="ECO:0007669"/>
    <property type="project" value="TreeGrafter"/>
</dbReference>
<dbReference type="AlphaFoldDB" id="A0A1X2HP20"/>
<dbReference type="InParanoid" id="A0A1X2HP20"/>
<name>A0A1X2HP20_SYNRA</name>
<gene>
    <name evidence="3" type="ORF">BCR43DRAFT_486384</name>
</gene>
<organism evidence="3 4">
    <name type="scientific">Syncephalastrum racemosum</name>
    <name type="common">Filamentous fungus</name>
    <dbReference type="NCBI Taxonomy" id="13706"/>
    <lineage>
        <taxon>Eukaryota</taxon>
        <taxon>Fungi</taxon>
        <taxon>Fungi incertae sedis</taxon>
        <taxon>Mucoromycota</taxon>
        <taxon>Mucoromycotina</taxon>
        <taxon>Mucoromycetes</taxon>
        <taxon>Mucorales</taxon>
        <taxon>Syncephalastraceae</taxon>
        <taxon>Syncephalastrum</taxon>
    </lineage>
</organism>
<dbReference type="FunCoup" id="A0A1X2HP20">
    <property type="interactions" value="355"/>
</dbReference>
<reference evidence="3 4" key="1">
    <citation type="submission" date="2016-07" db="EMBL/GenBank/DDBJ databases">
        <title>Pervasive Adenine N6-methylation of Active Genes in Fungi.</title>
        <authorList>
            <consortium name="DOE Joint Genome Institute"/>
            <person name="Mondo S.J."/>
            <person name="Dannebaum R.O."/>
            <person name="Kuo R.C."/>
            <person name="Labutti K."/>
            <person name="Haridas S."/>
            <person name="Kuo A."/>
            <person name="Salamov A."/>
            <person name="Ahrendt S.R."/>
            <person name="Lipzen A."/>
            <person name="Sullivan W."/>
            <person name="Andreopoulos W.B."/>
            <person name="Clum A."/>
            <person name="Lindquist E."/>
            <person name="Daum C."/>
            <person name="Ramamoorthy G.K."/>
            <person name="Gryganskyi A."/>
            <person name="Culley D."/>
            <person name="Magnuson J.K."/>
            <person name="James T.Y."/>
            <person name="O'Malley M.A."/>
            <person name="Stajich J.E."/>
            <person name="Spatafora J.W."/>
            <person name="Visel A."/>
            <person name="Grigoriev I.V."/>
        </authorList>
    </citation>
    <scope>NUCLEOTIDE SEQUENCE [LARGE SCALE GENOMIC DNA]</scope>
    <source>
        <strain evidence="3 4">NRRL 2496</strain>
    </source>
</reference>
<comment type="caution">
    <text evidence="3">The sequence shown here is derived from an EMBL/GenBank/DDBJ whole genome shotgun (WGS) entry which is preliminary data.</text>
</comment>
<sequence>MTVIPQLVPRKLGKTGPIVNAIGFGAMGMSDFYLGPGRDNDENNLRVLERTIELGSVFWDTAELYGDGVNEELLGKAFKSNVDRSNVFLCTKFGARRDAEGKFLPFNGKPEYVRQACEDSLKRLGVDYIDLYYQHRVDPETPIEETVKAMADLVKEGKVRYLGLSACDAQTLRRAYAVHPITAVQMEYSPWALDIETNGLLDAARELGVAIVAYSPLGSGFMSGAFKSPDDFPENDIRRQFNRFQGENFYKNLELVKKFEAFAARKGCSATQLVLAWVLAQGPDFFIIPGTTKINNLEQNVGASQVQLTPEELKEIRNILNSFEIAA</sequence>
<evidence type="ECO:0000259" key="2">
    <source>
        <dbReference type="Pfam" id="PF00248"/>
    </source>
</evidence>
<proteinExistence type="predicted"/>
<evidence type="ECO:0000313" key="4">
    <source>
        <dbReference type="Proteomes" id="UP000242180"/>
    </source>
</evidence>